<sequence>MPQLAPVAAEFSSQVGRGLVEGLGAKAEEKSDALAAFLESAGRRFVHALVDQLDTELRARWSAREGNVSRAVEDTAEQVAAACVRGATEELVRQMR</sequence>
<dbReference type="EMBL" id="JAPNKA010000001">
    <property type="protein sequence ID" value="MCY1078878.1"/>
    <property type="molecule type" value="Genomic_DNA"/>
</dbReference>
<keyword evidence="2" id="KW-1185">Reference proteome</keyword>
<evidence type="ECO:0000313" key="2">
    <source>
        <dbReference type="Proteomes" id="UP001207654"/>
    </source>
</evidence>
<reference evidence="1 2" key="1">
    <citation type="submission" date="2022-11" db="EMBL/GenBank/DDBJ databases">
        <title>Minimal conservation of predation-associated metabolite biosynthetic gene clusters underscores biosynthetic potential of Myxococcota including descriptions for ten novel species: Archangium lansinium sp. nov., Myxococcus landrumus sp. nov., Nannocystis bai.</title>
        <authorList>
            <person name="Ahearne A."/>
            <person name="Stevens C."/>
            <person name="Phillips K."/>
        </authorList>
    </citation>
    <scope>NUCLEOTIDE SEQUENCE [LARGE SCALE GENOMIC DNA]</scope>
    <source>
        <strain evidence="1 2">MIWBW</strain>
    </source>
</reference>
<gene>
    <name evidence="1" type="ORF">OV287_30900</name>
</gene>
<dbReference type="RefSeq" id="WP_267537638.1">
    <property type="nucleotide sequence ID" value="NZ_JAPNKA010000001.1"/>
</dbReference>
<dbReference type="Proteomes" id="UP001207654">
    <property type="component" value="Unassembled WGS sequence"/>
</dbReference>
<accession>A0ABT4AB39</accession>
<name>A0ABT4AB39_9BACT</name>
<protein>
    <submittedName>
        <fullName evidence="1">Uncharacterized protein</fullName>
    </submittedName>
</protein>
<evidence type="ECO:0000313" key="1">
    <source>
        <dbReference type="EMBL" id="MCY1078878.1"/>
    </source>
</evidence>
<organism evidence="1 2">
    <name type="scientific">Archangium lansingense</name>
    <dbReference type="NCBI Taxonomy" id="2995310"/>
    <lineage>
        <taxon>Bacteria</taxon>
        <taxon>Pseudomonadati</taxon>
        <taxon>Myxococcota</taxon>
        <taxon>Myxococcia</taxon>
        <taxon>Myxococcales</taxon>
        <taxon>Cystobacterineae</taxon>
        <taxon>Archangiaceae</taxon>
        <taxon>Archangium</taxon>
    </lineage>
</organism>
<proteinExistence type="predicted"/>
<comment type="caution">
    <text evidence="1">The sequence shown here is derived from an EMBL/GenBank/DDBJ whole genome shotgun (WGS) entry which is preliminary data.</text>
</comment>